<evidence type="ECO:0000256" key="3">
    <source>
        <dbReference type="ARBA" id="ARBA00004613"/>
    </source>
</evidence>
<dbReference type="SUPFAM" id="SSF49785">
    <property type="entry name" value="Galactose-binding domain-like"/>
    <property type="match status" value="1"/>
</dbReference>
<dbReference type="EMBL" id="MU826399">
    <property type="protein sequence ID" value="KAJ7376418.1"/>
    <property type="molecule type" value="Genomic_DNA"/>
</dbReference>
<gene>
    <name evidence="14" type="ORF">OS493_034695</name>
</gene>
<evidence type="ECO:0000256" key="10">
    <source>
        <dbReference type="PROSITE-ProRule" id="PRU00059"/>
    </source>
</evidence>
<dbReference type="GO" id="GO:0007155">
    <property type="term" value="P:cell adhesion"/>
    <property type="evidence" value="ECO:0007669"/>
    <property type="project" value="UniProtKB-KW"/>
</dbReference>
<reference evidence="14" key="1">
    <citation type="submission" date="2023-01" db="EMBL/GenBank/DDBJ databases">
        <title>Genome assembly of the deep-sea coral Lophelia pertusa.</title>
        <authorList>
            <person name="Herrera S."/>
            <person name="Cordes E."/>
        </authorList>
    </citation>
    <scope>NUCLEOTIDE SEQUENCE</scope>
    <source>
        <strain evidence="14">USNM1676648</strain>
        <tissue evidence="14">Polyp</tissue>
    </source>
</reference>
<dbReference type="InterPro" id="IPR035914">
    <property type="entry name" value="Sperma_CUB_dom_sf"/>
</dbReference>
<comment type="caution">
    <text evidence="10">Lacks conserved residue(s) required for the propagation of feature annotation.</text>
</comment>
<keyword evidence="5" id="KW-0812">Transmembrane</keyword>
<dbReference type="Pfam" id="PF00431">
    <property type="entry name" value="CUB"/>
    <property type="match status" value="1"/>
</dbReference>
<dbReference type="InterPro" id="IPR000859">
    <property type="entry name" value="CUB_dom"/>
</dbReference>
<evidence type="ECO:0000256" key="7">
    <source>
        <dbReference type="ARBA" id="ARBA00022989"/>
    </source>
</evidence>
<evidence type="ECO:0000259" key="13">
    <source>
        <dbReference type="PROSITE" id="PS50022"/>
    </source>
</evidence>
<evidence type="ECO:0000256" key="5">
    <source>
        <dbReference type="ARBA" id="ARBA00022692"/>
    </source>
</evidence>
<evidence type="ECO:0000256" key="4">
    <source>
        <dbReference type="ARBA" id="ARBA00022525"/>
    </source>
</evidence>
<dbReference type="AlphaFoldDB" id="A0A9W9Z9C4"/>
<dbReference type="PROSITE" id="PS50022">
    <property type="entry name" value="FA58C_3"/>
    <property type="match status" value="1"/>
</dbReference>
<dbReference type="Gene3D" id="2.60.120.260">
    <property type="entry name" value="Galactose-binding domain-like"/>
    <property type="match status" value="1"/>
</dbReference>
<organism evidence="14 15">
    <name type="scientific">Desmophyllum pertusum</name>
    <dbReference type="NCBI Taxonomy" id="174260"/>
    <lineage>
        <taxon>Eukaryota</taxon>
        <taxon>Metazoa</taxon>
        <taxon>Cnidaria</taxon>
        <taxon>Anthozoa</taxon>
        <taxon>Hexacorallia</taxon>
        <taxon>Scleractinia</taxon>
        <taxon>Caryophylliina</taxon>
        <taxon>Caryophylliidae</taxon>
        <taxon>Desmophyllum</taxon>
    </lineage>
</organism>
<comment type="caution">
    <text evidence="14">The sequence shown here is derived from an EMBL/GenBank/DDBJ whole genome shotgun (WGS) entry which is preliminary data.</text>
</comment>
<keyword evidence="4" id="KW-0964">Secreted</keyword>
<proteinExistence type="predicted"/>
<sequence length="293" mass="32798">MNEYFQIDLLRVRHVSAIATQGVVSGRFWSYYVETYMIKYSYDGWSWLFYEADNGANKIFFGNTDANSVKKNYFRDTFVTRYLRIYPKSHNRDMCLRVELYGCSDQADDCSRYITSPTGSITSPGHPVNYPSNKDCTWIISSQVLLIKDFRFDYLSVTPGLNDVLAVKACDEDVIALDCSSFDYTINILHAVYGSFPYSCGQQSTTTTCPALDTKIAQMGPAKRQLEVFYQCTSTSIKTPAPTTPSPPPTPAQRSTVAPSTVQTPTTTNNQHSNSFTGNTTGLSNLNPHNRAL</sequence>
<evidence type="ECO:0000313" key="15">
    <source>
        <dbReference type="Proteomes" id="UP001163046"/>
    </source>
</evidence>
<protein>
    <submittedName>
        <fullName evidence="14">Uncharacterized protein</fullName>
    </submittedName>
</protein>
<dbReference type="PANTHER" id="PTHR46806:SF5">
    <property type="entry name" value="F5_8 TYPE C DOMAIN-CONTAINING PROTEIN"/>
    <property type="match status" value="1"/>
</dbReference>
<feature type="domain" description="F5/8 type C" evidence="13">
    <location>
        <begin position="1"/>
        <end position="103"/>
    </location>
</feature>
<dbReference type="CDD" id="cd00057">
    <property type="entry name" value="FA58C"/>
    <property type="match status" value="1"/>
</dbReference>
<feature type="region of interest" description="Disordered" evidence="11">
    <location>
        <begin position="237"/>
        <end position="293"/>
    </location>
</feature>
<dbReference type="PROSITE" id="PS01286">
    <property type="entry name" value="FA58C_2"/>
    <property type="match status" value="1"/>
</dbReference>
<evidence type="ECO:0000256" key="6">
    <source>
        <dbReference type="ARBA" id="ARBA00022889"/>
    </source>
</evidence>
<keyword evidence="8" id="KW-0472">Membrane</keyword>
<dbReference type="Pfam" id="PF00754">
    <property type="entry name" value="F5_F8_type_C"/>
    <property type="match status" value="1"/>
</dbReference>
<dbReference type="PANTHER" id="PTHR46806">
    <property type="entry name" value="F5/8 TYPE C DOMAIN-CONTAINING PROTEIN"/>
    <property type="match status" value="1"/>
</dbReference>
<feature type="domain" description="CUB" evidence="12">
    <location>
        <begin position="110"/>
        <end position="202"/>
    </location>
</feature>
<dbReference type="InterPro" id="IPR050633">
    <property type="entry name" value="Neuropilin_MCO_CoagFactor"/>
</dbReference>
<dbReference type="Proteomes" id="UP001163046">
    <property type="component" value="Unassembled WGS sequence"/>
</dbReference>
<comment type="subcellular location">
    <subcellularLocation>
        <location evidence="1">Endomembrane system</location>
        <topology evidence="1">Peripheral membrane protein</topology>
    </subcellularLocation>
    <subcellularLocation>
        <location evidence="2">Membrane</location>
        <topology evidence="2">Single-pass type I membrane protein</topology>
    </subcellularLocation>
    <subcellularLocation>
        <location evidence="3">Secreted</location>
    </subcellularLocation>
</comment>
<dbReference type="GO" id="GO:0005886">
    <property type="term" value="C:plasma membrane"/>
    <property type="evidence" value="ECO:0007669"/>
    <property type="project" value="TreeGrafter"/>
</dbReference>
<feature type="compositionally biased region" description="Pro residues" evidence="11">
    <location>
        <begin position="242"/>
        <end position="251"/>
    </location>
</feature>
<keyword evidence="7" id="KW-1133">Transmembrane helix</keyword>
<dbReference type="InterPro" id="IPR000421">
    <property type="entry name" value="FA58C"/>
</dbReference>
<dbReference type="SUPFAM" id="SSF49854">
    <property type="entry name" value="Spermadhesin, CUB domain"/>
    <property type="match status" value="1"/>
</dbReference>
<evidence type="ECO:0000256" key="1">
    <source>
        <dbReference type="ARBA" id="ARBA00004184"/>
    </source>
</evidence>
<dbReference type="GO" id="GO:0038023">
    <property type="term" value="F:signaling receptor activity"/>
    <property type="evidence" value="ECO:0007669"/>
    <property type="project" value="TreeGrafter"/>
</dbReference>
<accession>A0A9W9Z9C4</accession>
<evidence type="ECO:0000256" key="8">
    <source>
        <dbReference type="ARBA" id="ARBA00023136"/>
    </source>
</evidence>
<dbReference type="GO" id="GO:0005576">
    <property type="term" value="C:extracellular region"/>
    <property type="evidence" value="ECO:0007669"/>
    <property type="project" value="UniProtKB-SubCell"/>
</dbReference>
<evidence type="ECO:0000313" key="14">
    <source>
        <dbReference type="EMBL" id="KAJ7376418.1"/>
    </source>
</evidence>
<feature type="compositionally biased region" description="Polar residues" evidence="11">
    <location>
        <begin position="257"/>
        <end position="293"/>
    </location>
</feature>
<evidence type="ECO:0000256" key="9">
    <source>
        <dbReference type="ARBA" id="ARBA00023157"/>
    </source>
</evidence>
<name>A0A9W9Z9C4_9CNID</name>
<dbReference type="OrthoDB" id="6138650at2759"/>
<keyword evidence="9" id="KW-1015">Disulfide bond</keyword>
<dbReference type="InterPro" id="IPR008979">
    <property type="entry name" value="Galactose-bd-like_sf"/>
</dbReference>
<evidence type="ECO:0000259" key="12">
    <source>
        <dbReference type="PROSITE" id="PS01180"/>
    </source>
</evidence>
<dbReference type="GO" id="GO:0012505">
    <property type="term" value="C:endomembrane system"/>
    <property type="evidence" value="ECO:0007669"/>
    <property type="project" value="UniProtKB-SubCell"/>
</dbReference>
<keyword evidence="15" id="KW-1185">Reference proteome</keyword>
<dbReference type="Gene3D" id="2.60.120.290">
    <property type="entry name" value="Spermadhesin, CUB domain"/>
    <property type="match status" value="1"/>
</dbReference>
<keyword evidence="6" id="KW-0130">Cell adhesion</keyword>
<evidence type="ECO:0000256" key="11">
    <source>
        <dbReference type="SAM" id="MobiDB-lite"/>
    </source>
</evidence>
<evidence type="ECO:0000256" key="2">
    <source>
        <dbReference type="ARBA" id="ARBA00004479"/>
    </source>
</evidence>
<dbReference type="PROSITE" id="PS01180">
    <property type="entry name" value="CUB"/>
    <property type="match status" value="1"/>
</dbReference>